<feature type="transmembrane region" description="Helical" evidence="5">
    <location>
        <begin position="251"/>
        <end position="268"/>
    </location>
</feature>
<organism evidence="7 8">
    <name type="scientific">Actomonas aquatica</name>
    <dbReference type="NCBI Taxonomy" id="2866162"/>
    <lineage>
        <taxon>Bacteria</taxon>
        <taxon>Pseudomonadati</taxon>
        <taxon>Verrucomicrobiota</taxon>
        <taxon>Opitutia</taxon>
        <taxon>Opitutales</taxon>
        <taxon>Opitutaceae</taxon>
        <taxon>Actomonas</taxon>
    </lineage>
</organism>
<feature type="transmembrane region" description="Helical" evidence="5">
    <location>
        <begin position="230"/>
        <end position="246"/>
    </location>
</feature>
<feature type="transmembrane region" description="Helical" evidence="5">
    <location>
        <begin position="44"/>
        <end position="64"/>
    </location>
</feature>
<evidence type="ECO:0000313" key="8">
    <source>
        <dbReference type="Proteomes" id="UP000738431"/>
    </source>
</evidence>
<dbReference type="InterPro" id="IPR011990">
    <property type="entry name" value="TPR-like_helical_dom_sf"/>
</dbReference>
<keyword evidence="7" id="KW-0436">Ligase</keyword>
<dbReference type="PANTHER" id="PTHR37422:SF23">
    <property type="entry name" value="TEICHURONIC ACID BIOSYNTHESIS PROTEIN TUAE"/>
    <property type="match status" value="1"/>
</dbReference>
<dbReference type="GO" id="GO:0016874">
    <property type="term" value="F:ligase activity"/>
    <property type="evidence" value="ECO:0007669"/>
    <property type="project" value="UniProtKB-KW"/>
</dbReference>
<evidence type="ECO:0000256" key="1">
    <source>
        <dbReference type="ARBA" id="ARBA00004141"/>
    </source>
</evidence>
<keyword evidence="4 5" id="KW-0472">Membrane</keyword>
<keyword evidence="2 5" id="KW-0812">Transmembrane</keyword>
<dbReference type="EMBL" id="CP139781">
    <property type="protein sequence ID" value="WRQ88394.1"/>
    <property type="molecule type" value="Genomic_DNA"/>
</dbReference>
<keyword evidence="8" id="KW-1185">Reference proteome</keyword>
<accession>A0ABZ1C9M4</accession>
<feature type="transmembrane region" description="Helical" evidence="5">
    <location>
        <begin position="133"/>
        <end position="150"/>
    </location>
</feature>
<keyword evidence="3 5" id="KW-1133">Transmembrane helix</keyword>
<evidence type="ECO:0000256" key="5">
    <source>
        <dbReference type="SAM" id="Phobius"/>
    </source>
</evidence>
<feature type="transmembrane region" description="Helical" evidence="5">
    <location>
        <begin position="344"/>
        <end position="363"/>
    </location>
</feature>
<sequence>MTPVAPTSSPFRIIELGLMIAGLAGLATISLMEPATSLMHASPWRSVYTITLLTPWLGLIVNLLRNRLWRPPSIAWSIAFAFLIAVVLTSAVLSPFTRIVLWWSAPVLSGVASVLWIHSHLVTDSNGRLRQRLVEGLAVAAGIMVLRSFMPWARDAIQLSAAGMDFSSLMSLRNAHPLGHSNYTAGATLLGLPWLVHAVVVTRGFQRAVWITLSLFALAVLFSTGSRGGILGFAVLLGGGVLALRLSRRNLILATGAALLLGLVFAAGNPRVRAALATADPASAPHASSVQRLAMAEAGWKLGLERPLFGWGLHATPLVYPRVRAQLGGGAENVLQLHNTPLEWWAGLGVAGIIAMGLLVVLAGRDWCNSPTAAVMLAGYAVFALTDYQLDVPIIVAFIAVAGALLMPKPATVSSSKSRGAALGGCLVIGLIVLLGGRRDPTPEMNARALSIATEPTRAAEAIELLQTSLLLNPDQEIAHFNLGWLLVVHDPVGAAGHFRQAAQLVPDKGGVYFGLALASLNQGKPPQTAHFLALECLNNPRFLSSPWWSLEAIAERRFDTLARFEQLLQQTDQRLPANELWRRNQLIALGEVAPWLGRADLTRQSAYRRERTGYPILMRNLDVRPPLDLYDVRESPLPDDAPAMDLPPKGWLPAPLLLQLLSDSSTPSPN</sequence>
<feature type="transmembrane region" description="Helical" evidence="5">
    <location>
        <begin position="208"/>
        <end position="224"/>
    </location>
</feature>
<feature type="transmembrane region" description="Helical" evidence="5">
    <location>
        <begin position="76"/>
        <end position="94"/>
    </location>
</feature>
<dbReference type="SUPFAM" id="SSF48452">
    <property type="entry name" value="TPR-like"/>
    <property type="match status" value="1"/>
</dbReference>
<protein>
    <submittedName>
        <fullName evidence="7">O-antigen ligase family protein</fullName>
    </submittedName>
</protein>
<feature type="domain" description="O-antigen ligase-related" evidence="6">
    <location>
        <begin position="214"/>
        <end position="355"/>
    </location>
</feature>
<reference evidence="7 8" key="2">
    <citation type="submission" date="2023-12" db="EMBL/GenBank/DDBJ databases">
        <title>Description of an unclassified Opitutus bacterium of Verrucomicrobiota.</title>
        <authorList>
            <person name="Zhang D.-F."/>
        </authorList>
    </citation>
    <scope>NUCLEOTIDE SEQUENCE [LARGE SCALE GENOMIC DNA]</scope>
    <source>
        <strain evidence="7 8">WL0086</strain>
    </source>
</reference>
<feature type="transmembrane region" description="Helical" evidence="5">
    <location>
        <begin position="183"/>
        <end position="201"/>
    </location>
</feature>
<dbReference type="RefSeq" id="WP_221032508.1">
    <property type="nucleotide sequence ID" value="NZ_CP139781.1"/>
</dbReference>
<evidence type="ECO:0000256" key="3">
    <source>
        <dbReference type="ARBA" id="ARBA00022989"/>
    </source>
</evidence>
<name>A0ABZ1C9M4_9BACT</name>
<reference evidence="7 8" key="1">
    <citation type="submission" date="2021-08" db="EMBL/GenBank/DDBJ databases">
        <authorList>
            <person name="Zhang D."/>
            <person name="Zhang A."/>
            <person name="Wang L."/>
        </authorList>
    </citation>
    <scope>NUCLEOTIDE SEQUENCE [LARGE SCALE GENOMIC DNA]</scope>
    <source>
        <strain evidence="7 8">WL0086</strain>
    </source>
</reference>
<dbReference type="PANTHER" id="PTHR37422">
    <property type="entry name" value="TEICHURONIC ACID BIOSYNTHESIS PROTEIN TUAE"/>
    <property type="match status" value="1"/>
</dbReference>
<dbReference type="InterPro" id="IPR007016">
    <property type="entry name" value="O-antigen_ligase-rel_domated"/>
</dbReference>
<evidence type="ECO:0000256" key="4">
    <source>
        <dbReference type="ARBA" id="ARBA00023136"/>
    </source>
</evidence>
<comment type="subcellular location">
    <subcellularLocation>
        <location evidence="1">Membrane</location>
        <topology evidence="1">Multi-pass membrane protein</topology>
    </subcellularLocation>
</comment>
<evidence type="ECO:0000256" key="2">
    <source>
        <dbReference type="ARBA" id="ARBA00022692"/>
    </source>
</evidence>
<proteinExistence type="predicted"/>
<feature type="transmembrane region" description="Helical" evidence="5">
    <location>
        <begin position="100"/>
        <end position="121"/>
    </location>
</feature>
<dbReference type="Proteomes" id="UP000738431">
    <property type="component" value="Chromosome"/>
</dbReference>
<feature type="transmembrane region" description="Helical" evidence="5">
    <location>
        <begin position="420"/>
        <end position="437"/>
    </location>
</feature>
<dbReference type="InterPro" id="IPR051533">
    <property type="entry name" value="WaaL-like"/>
</dbReference>
<feature type="transmembrane region" description="Helical" evidence="5">
    <location>
        <begin position="12"/>
        <end position="32"/>
    </location>
</feature>
<dbReference type="Gene3D" id="1.25.40.10">
    <property type="entry name" value="Tetratricopeptide repeat domain"/>
    <property type="match status" value="1"/>
</dbReference>
<evidence type="ECO:0000259" key="6">
    <source>
        <dbReference type="Pfam" id="PF04932"/>
    </source>
</evidence>
<gene>
    <name evidence="7" type="ORF">K1X11_003195</name>
</gene>
<dbReference type="Pfam" id="PF04932">
    <property type="entry name" value="Wzy_C"/>
    <property type="match status" value="1"/>
</dbReference>
<evidence type="ECO:0000313" key="7">
    <source>
        <dbReference type="EMBL" id="WRQ88394.1"/>
    </source>
</evidence>